<dbReference type="Pfam" id="PF13692">
    <property type="entry name" value="Glyco_trans_1_4"/>
    <property type="match status" value="1"/>
</dbReference>
<name>A0A561PR07_9BACT</name>
<dbReference type="GO" id="GO:0009103">
    <property type="term" value="P:lipopolysaccharide biosynthetic process"/>
    <property type="evidence" value="ECO:0007669"/>
    <property type="project" value="TreeGrafter"/>
</dbReference>
<keyword evidence="3" id="KW-1185">Reference proteome</keyword>
<proteinExistence type="predicted"/>
<dbReference type="PANTHER" id="PTHR46401:SF2">
    <property type="entry name" value="GLYCOSYLTRANSFERASE WBBK-RELATED"/>
    <property type="match status" value="1"/>
</dbReference>
<gene>
    <name evidence="2" type="ORF">FHW36_104231</name>
</gene>
<accession>A0A561PR07</accession>
<protein>
    <submittedName>
        <fullName evidence="2">Glycosyltransferase involved in cell wall biosynthesis</fullName>
    </submittedName>
</protein>
<comment type="caution">
    <text evidence="2">The sequence shown here is derived from an EMBL/GenBank/DDBJ whole genome shotgun (WGS) entry which is preliminary data.</text>
</comment>
<dbReference type="AlphaFoldDB" id="A0A561PR07"/>
<dbReference type="EMBL" id="VIWO01000004">
    <property type="protein sequence ID" value="TWF40549.1"/>
    <property type="molecule type" value="Genomic_DNA"/>
</dbReference>
<evidence type="ECO:0000256" key="1">
    <source>
        <dbReference type="ARBA" id="ARBA00022679"/>
    </source>
</evidence>
<evidence type="ECO:0000313" key="3">
    <source>
        <dbReference type="Proteomes" id="UP000320811"/>
    </source>
</evidence>
<dbReference type="SUPFAM" id="SSF53756">
    <property type="entry name" value="UDP-Glycosyltransferase/glycogen phosphorylase"/>
    <property type="match status" value="1"/>
</dbReference>
<dbReference type="PANTHER" id="PTHR46401">
    <property type="entry name" value="GLYCOSYLTRANSFERASE WBBK-RELATED"/>
    <property type="match status" value="1"/>
</dbReference>
<dbReference type="Gene3D" id="3.40.50.2000">
    <property type="entry name" value="Glycogen Phosphorylase B"/>
    <property type="match status" value="2"/>
</dbReference>
<dbReference type="CDD" id="cd03801">
    <property type="entry name" value="GT4_PimA-like"/>
    <property type="match status" value="1"/>
</dbReference>
<sequence length="391" mass="44802">MKRILYFFPLNPVEKKGGSQTRALHLLKYFKARGMKVDFITKSVWGQYTPETVKAFEDSGLAEHIWVLDRKPVKGNPVKYFFTYKLWHILYERKLKLVPGSFPNHTTLNLRRQFDAILRRQQYDYIIISYAYWADFIRDNPLVGNAVTIIDTHDLLASQHQNDTGFDKGAALGDELRRLAQFNQVWAISPEETYFFSQFLKEKVKYIPMIMTAPAPVKETVEKDVDLIYVASDNPHNLRSATWFFKEVYPLLPTNIRICAIGVITAHISKDYPNVTLIPFVDDLDAYYRRARVALCPMLTGTGVKVKVVEAMSHGLPVICSERGLDGLPDKTSNGCLSANDPQTFAANIQRVLSDKALYEQLSHQGQAYFQQHFSIESGYQKLDKAMSIDR</sequence>
<reference evidence="2 3" key="1">
    <citation type="submission" date="2019-06" db="EMBL/GenBank/DDBJ databases">
        <title>Sorghum-associated microbial communities from plants grown in Nebraska, USA.</title>
        <authorList>
            <person name="Schachtman D."/>
        </authorList>
    </citation>
    <scope>NUCLEOTIDE SEQUENCE [LARGE SCALE GENOMIC DNA]</scope>
    <source>
        <strain evidence="2 3">1209</strain>
    </source>
</reference>
<evidence type="ECO:0000313" key="2">
    <source>
        <dbReference type="EMBL" id="TWF40549.1"/>
    </source>
</evidence>
<dbReference type="GO" id="GO:0016757">
    <property type="term" value="F:glycosyltransferase activity"/>
    <property type="evidence" value="ECO:0007669"/>
    <property type="project" value="TreeGrafter"/>
</dbReference>
<keyword evidence="1 2" id="KW-0808">Transferase</keyword>
<organism evidence="2 3">
    <name type="scientific">Chitinophaga polysaccharea</name>
    <dbReference type="NCBI Taxonomy" id="1293035"/>
    <lineage>
        <taxon>Bacteria</taxon>
        <taxon>Pseudomonadati</taxon>
        <taxon>Bacteroidota</taxon>
        <taxon>Chitinophagia</taxon>
        <taxon>Chitinophagales</taxon>
        <taxon>Chitinophagaceae</taxon>
        <taxon>Chitinophaga</taxon>
    </lineage>
</organism>
<dbReference type="Proteomes" id="UP000320811">
    <property type="component" value="Unassembled WGS sequence"/>
</dbReference>